<protein>
    <submittedName>
        <fullName evidence="2">Uncharacterized protein</fullName>
    </submittedName>
</protein>
<dbReference type="Proteomes" id="UP001501638">
    <property type="component" value="Unassembled WGS sequence"/>
</dbReference>
<keyword evidence="3" id="KW-1185">Reference proteome</keyword>
<dbReference type="EMBL" id="BAAASZ010000026">
    <property type="protein sequence ID" value="GAA2449186.1"/>
    <property type="molecule type" value="Genomic_DNA"/>
</dbReference>
<sequence length="171" mass="18914">MGAGRERETARSYRAEVVAEGPVNGTTVAVPLGHHSASDRRLALRWLREQARRIADGLDPEPSAHWIPAGTLGRVPERLPDVPTELRRWCEDEERQWAAYDLLARGLAFHLTVADHTGSYALRAWPVGVTTPALGTSPLVYARRAHQPPSWSPEPHLHPAVRRAGSATHPR</sequence>
<evidence type="ECO:0000313" key="2">
    <source>
        <dbReference type="EMBL" id="GAA2449186.1"/>
    </source>
</evidence>
<accession>A0ABP5XG56</accession>
<gene>
    <name evidence="2" type="ORF">GCM10010405_35740</name>
</gene>
<comment type="caution">
    <text evidence="2">The sequence shown here is derived from an EMBL/GenBank/DDBJ whole genome shotgun (WGS) entry which is preliminary data.</text>
</comment>
<feature type="region of interest" description="Disordered" evidence="1">
    <location>
        <begin position="145"/>
        <end position="171"/>
    </location>
</feature>
<name>A0ABP5XG56_9ACTN</name>
<reference evidence="3" key="1">
    <citation type="journal article" date="2019" name="Int. J. Syst. Evol. Microbiol.">
        <title>The Global Catalogue of Microorganisms (GCM) 10K type strain sequencing project: providing services to taxonomists for standard genome sequencing and annotation.</title>
        <authorList>
            <consortium name="The Broad Institute Genomics Platform"/>
            <consortium name="The Broad Institute Genome Sequencing Center for Infectious Disease"/>
            <person name="Wu L."/>
            <person name="Ma J."/>
        </authorList>
    </citation>
    <scope>NUCLEOTIDE SEQUENCE [LARGE SCALE GENOMIC DNA]</scope>
    <source>
        <strain evidence="3">JCM 6305</strain>
    </source>
</reference>
<proteinExistence type="predicted"/>
<dbReference type="RefSeq" id="WP_344324057.1">
    <property type="nucleotide sequence ID" value="NZ_BAAASZ010000026.1"/>
</dbReference>
<organism evidence="2 3">
    <name type="scientific">Streptomyces macrosporus</name>
    <dbReference type="NCBI Taxonomy" id="44032"/>
    <lineage>
        <taxon>Bacteria</taxon>
        <taxon>Bacillati</taxon>
        <taxon>Actinomycetota</taxon>
        <taxon>Actinomycetes</taxon>
        <taxon>Kitasatosporales</taxon>
        <taxon>Streptomycetaceae</taxon>
        <taxon>Streptomyces</taxon>
    </lineage>
</organism>
<evidence type="ECO:0000313" key="3">
    <source>
        <dbReference type="Proteomes" id="UP001501638"/>
    </source>
</evidence>
<evidence type="ECO:0000256" key="1">
    <source>
        <dbReference type="SAM" id="MobiDB-lite"/>
    </source>
</evidence>